<name>A0ABT5F6P8_9BACT</name>
<dbReference type="EMBL" id="JAQNDO010000001">
    <property type="protein sequence ID" value="MDC0749249.1"/>
    <property type="molecule type" value="Genomic_DNA"/>
</dbReference>
<keyword evidence="3" id="KW-1185">Reference proteome</keyword>
<accession>A0ABT5F6P8</accession>
<protein>
    <submittedName>
        <fullName evidence="2">Ig-like domain-containing protein</fullName>
    </submittedName>
</protein>
<gene>
    <name evidence="2" type="ORF">POL67_48420</name>
</gene>
<comment type="caution">
    <text evidence="2">The sequence shown here is derived from an EMBL/GenBank/DDBJ whole genome shotgun (WGS) entry which is preliminary data.</text>
</comment>
<dbReference type="Pfam" id="PF02368">
    <property type="entry name" value="Big_2"/>
    <property type="match status" value="1"/>
</dbReference>
<dbReference type="SMART" id="SM00635">
    <property type="entry name" value="BID_2"/>
    <property type="match status" value="2"/>
</dbReference>
<dbReference type="RefSeq" id="WP_271928872.1">
    <property type="nucleotide sequence ID" value="NZ_JAQNDO010000001.1"/>
</dbReference>
<proteinExistence type="predicted"/>
<dbReference type="Gene3D" id="2.60.40.1080">
    <property type="match status" value="2"/>
</dbReference>
<evidence type="ECO:0000259" key="1">
    <source>
        <dbReference type="SMART" id="SM00635"/>
    </source>
</evidence>
<reference evidence="2 3" key="1">
    <citation type="submission" date="2022-11" db="EMBL/GenBank/DDBJ databases">
        <title>Minimal conservation of predation-associated metabolite biosynthetic gene clusters underscores biosynthetic potential of Myxococcota including descriptions for ten novel species: Archangium lansinium sp. nov., Myxococcus landrumus sp. nov., Nannocystis bai.</title>
        <authorList>
            <person name="Ahearne A."/>
            <person name="Stevens C."/>
            <person name="Dowd S."/>
        </authorList>
    </citation>
    <scope>NUCLEOTIDE SEQUENCE [LARGE SCALE GENOMIC DNA]</scope>
    <source>
        <strain evidence="2 3">RJM3</strain>
    </source>
</reference>
<feature type="domain" description="BIG2" evidence="1">
    <location>
        <begin position="2"/>
        <end position="76"/>
    </location>
</feature>
<dbReference type="InterPro" id="IPR003343">
    <property type="entry name" value="Big_2"/>
</dbReference>
<evidence type="ECO:0000313" key="3">
    <source>
        <dbReference type="Proteomes" id="UP001221411"/>
    </source>
</evidence>
<sequence length="233" mass="24558">MSILILHAETRSLVVGQQTQISLKNLTQHQSLSWTSSDSRIATVDRTGLVTGVEQSSSPVTITGMDEDENTASVTLYVGSLEVAPRDTAIETGNDITFSVRGVDAVTWTSLNKAVVTIGPEDGKAEAINLGTAIIQAADANGNVGYATLRAGMLLVYGADGTLYAITPDVWTLATIVPTKSSQVPSFSDMNSKAQSSDKTLASYVPPSPTWTTCYVLNPSPITPAPGKLVRKV</sequence>
<dbReference type="InterPro" id="IPR008964">
    <property type="entry name" value="Invasin/intimin_cell_adhesion"/>
</dbReference>
<feature type="domain" description="BIG2" evidence="1">
    <location>
        <begin position="77"/>
        <end position="149"/>
    </location>
</feature>
<evidence type="ECO:0000313" key="2">
    <source>
        <dbReference type="EMBL" id="MDC0749249.1"/>
    </source>
</evidence>
<organism evidence="2 3">
    <name type="scientific">Polyangium mundeleinium</name>
    <dbReference type="NCBI Taxonomy" id="2995306"/>
    <lineage>
        <taxon>Bacteria</taxon>
        <taxon>Pseudomonadati</taxon>
        <taxon>Myxococcota</taxon>
        <taxon>Polyangia</taxon>
        <taxon>Polyangiales</taxon>
        <taxon>Polyangiaceae</taxon>
        <taxon>Polyangium</taxon>
    </lineage>
</organism>
<dbReference type="SUPFAM" id="SSF49373">
    <property type="entry name" value="Invasin/intimin cell-adhesion fragments"/>
    <property type="match status" value="2"/>
</dbReference>
<dbReference type="Proteomes" id="UP001221411">
    <property type="component" value="Unassembled WGS sequence"/>
</dbReference>